<evidence type="ECO:0000313" key="1">
    <source>
        <dbReference type="EMBL" id="KKN68720.1"/>
    </source>
</evidence>
<sequence>MMVKEQLFTEIRYGGKECKCFECLCDSAAVSVGAIRLGAYWHSHKGGAEAVAKDEAPVTFNLQAARARCEAAKGIRMSGLSVEGGE</sequence>
<dbReference type="AlphaFoldDB" id="A0A0F9SID6"/>
<accession>A0A0F9SID6</accession>
<comment type="caution">
    <text evidence="1">The sequence shown here is derived from an EMBL/GenBank/DDBJ whole genome shotgun (WGS) entry which is preliminary data.</text>
</comment>
<name>A0A0F9SID6_9ZZZZ</name>
<reference evidence="1" key="1">
    <citation type="journal article" date="2015" name="Nature">
        <title>Complex archaea that bridge the gap between prokaryotes and eukaryotes.</title>
        <authorList>
            <person name="Spang A."/>
            <person name="Saw J.H."/>
            <person name="Jorgensen S.L."/>
            <person name="Zaremba-Niedzwiedzka K."/>
            <person name="Martijn J."/>
            <person name="Lind A.E."/>
            <person name="van Eijk R."/>
            <person name="Schleper C."/>
            <person name="Guy L."/>
            <person name="Ettema T.J."/>
        </authorList>
    </citation>
    <scope>NUCLEOTIDE SEQUENCE</scope>
</reference>
<proteinExistence type="predicted"/>
<dbReference type="EMBL" id="LAZR01000442">
    <property type="protein sequence ID" value="KKN68720.1"/>
    <property type="molecule type" value="Genomic_DNA"/>
</dbReference>
<protein>
    <submittedName>
        <fullName evidence="1">Uncharacterized protein</fullName>
    </submittedName>
</protein>
<gene>
    <name evidence="1" type="ORF">LCGC14_0449110</name>
</gene>
<organism evidence="1">
    <name type="scientific">marine sediment metagenome</name>
    <dbReference type="NCBI Taxonomy" id="412755"/>
    <lineage>
        <taxon>unclassified sequences</taxon>
        <taxon>metagenomes</taxon>
        <taxon>ecological metagenomes</taxon>
    </lineage>
</organism>